<sequence length="170" mass="19713">MDRRLSYGKVSEVTIVSEGHQREYFRLKLEHALCADMTIVLVKGKTMEIGSATVLIEDIGAGGLLFLSHLKMPANDQLVLQFETELCGQPLKMYGHVVRTASWEQDFYEYAVRFTMDEVQHLEINRLVNRLAIRYRQRREATDGRFWKGDRSEFLRGMAEKSLVLQANER</sequence>
<name>A0A0K9YYB8_9BACL</name>
<proteinExistence type="predicted"/>
<dbReference type="STRING" id="54915.ADS79_06795"/>
<accession>A0A0K9YYB8</accession>
<evidence type="ECO:0000313" key="2">
    <source>
        <dbReference type="EMBL" id="KNB73642.1"/>
    </source>
</evidence>
<reference evidence="3" key="1">
    <citation type="submission" date="2015-07" db="EMBL/GenBank/DDBJ databases">
        <title>Genome sequencing project for genomic taxonomy and phylogenomics of Bacillus-like bacteria.</title>
        <authorList>
            <person name="Liu B."/>
            <person name="Wang J."/>
            <person name="Zhu Y."/>
            <person name="Liu G."/>
            <person name="Chen Q."/>
            <person name="Chen Z."/>
            <person name="Lan J."/>
            <person name="Che J."/>
            <person name="Ge C."/>
            <person name="Shi H."/>
            <person name="Pan Z."/>
            <person name="Liu X."/>
        </authorList>
    </citation>
    <scope>NUCLEOTIDE SEQUENCE [LARGE SCALE GENOMIC DNA]</scope>
    <source>
        <strain evidence="3">DSM 9887</strain>
    </source>
</reference>
<comment type="caution">
    <text evidence="2">The sequence shown here is derived from an EMBL/GenBank/DDBJ whole genome shotgun (WGS) entry which is preliminary data.</text>
</comment>
<dbReference type="GO" id="GO:0035438">
    <property type="term" value="F:cyclic-di-GMP binding"/>
    <property type="evidence" value="ECO:0007669"/>
    <property type="project" value="InterPro"/>
</dbReference>
<dbReference type="InterPro" id="IPR009875">
    <property type="entry name" value="PilZ_domain"/>
</dbReference>
<dbReference type="Proteomes" id="UP000036834">
    <property type="component" value="Unassembled WGS sequence"/>
</dbReference>
<feature type="domain" description="PilZ" evidence="1">
    <location>
        <begin position="22"/>
        <end position="129"/>
    </location>
</feature>
<dbReference type="Pfam" id="PF07238">
    <property type="entry name" value="PilZ"/>
    <property type="match status" value="1"/>
</dbReference>
<evidence type="ECO:0000313" key="3">
    <source>
        <dbReference type="Proteomes" id="UP000036834"/>
    </source>
</evidence>
<gene>
    <name evidence="2" type="ORF">ADS79_06795</name>
</gene>
<organism evidence="2 3">
    <name type="scientific">Brevibacillus reuszeri</name>
    <dbReference type="NCBI Taxonomy" id="54915"/>
    <lineage>
        <taxon>Bacteria</taxon>
        <taxon>Bacillati</taxon>
        <taxon>Bacillota</taxon>
        <taxon>Bacilli</taxon>
        <taxon>Bacillales</taxon>
        <taxon>Paenibacillaceae</taxon>
        <taxon>Brevibacillus</taxon>
    </lineage>
</organism>
<protein>
    <submittedName>
        <fullName evidence="2">Pilus assembly protein PilZ</fullName>
    </submittedName>
</protein>
<dbReference type="EMBL" id="LGIQ01000005">
    <property type="protein sequence ID" value="KNB73642.1"/>
    <property type="molecule type" value="Genomic_DNA"/>
</dbReference>
<dbReference type="AlphaFoldDB" id="A0A0K9YYB8"/>
<evidence type="ECO:0000259" key="1">
    <source>
        <dbReference type="Pfam" id="PF07238"/>
    </source>
</evidence>
<dbReference type="PATRIC" id="fig|54915.3.peg.6787"/>